<evidence type="ECO:0000256" key="7">
    <source>
        <dbReference type="ARBA" id="ARBA00022454"/>
    </source>
</evidence>
<dbReference type="GO" id="GO:0045087">
    <property type="term" value="P:innate immune response"/>
    <property type="evidence" value="ECO:0007669"/>
    <property type="project" value="UniProtKB-KW"/>
</dbReference>
<accession>A0A8B7T547</accession>
<feature type="chain" id="PRO_5034589254" description="Transmembrane 9 superfamily member" evidence="24">
    <location>
        <begin position="25"/>
        <end position="854"/>
    </location>
</feature>
<keyword evidence="17 23" id="KW-0238">DNA-binding</keyword>
<protein>
    <recommendedName>
        <fullName evidence="24">Transmembrane 9 superfamily member</fullName>
    </recommendedName>
</protein>
<evidence type="ECO:0000256" key="10">
    <source>
        <dbReference type="ARBA" id="ARBA00022692"/>
    </source>
</evidence>
<dbReference type="GO" id="GO:0005694">
    <property type="term" value="C:chromosome"/>
    <property type="evidence" value="ECO:0007669"/>
    <property type="project" value="UniProtKB-SubCell"/>
</dbReference>
<comment type="similarity">
    <text evidence="5 24">Belongs to the nonaspanin (TM9SF) (TC 9.A.2) family.</text>
</comment>
<dbReference type="PROSITE" id="PS50118">
    <property type="entry name" value="HMG_BOX_2"/>
    <property type="match status" value="2"/>
</dbReference>
<evidence type="ECO:0000256" key="18">
    <source>
        <dbReference type="ARBA" id="ARBA00023136"/>
    </source>
</evidence>
<evidence type="ECO:0000256" key="12">
    <source>
        <dbReference type="ARBA" id="ARBA00022737"/>
    </source>
</evidence>
<keyword evidence="19" id="KW-1015">Disulfide bond</keyword>
<evidence type="ECO:0000256" key="5">
    <source>
        <dbReference type="ARBA" id="ARBA00005227"/>
    </source>
</evidence>
<proteinExistence type="inferred from homology"/>
<feature type="transmembrane region" description="Helical" evidence="24">
    <location>
        <begin position="588"/>
        <end position="613"/>
    </location>
</feature>
<dbReference type="GeneID" id="109393931"/>
<dbReference type="CTD" id="9375"/>
<dbReference type="InterPro" id="IPR004240">
    <property type="entry name" value="EMP70"/>
</dbReference>
<dbReference type="Pfam" id="PF00505">
    <property type="entry name" value="HMG_box"/>
    <property type="match status" value="1"/>
</dbReference>
<dbReference type="GO" id="GO:0005634">
    <property type="term" value="C:nucleus"/>
    <property type="evidence" value="ECO:0007669"/>
    <property type="project" value="UniProtKB-SubCell"/>
</dbReference>
<sequence length="854" mass="97354">MSARLPAFPLRWTRLLLLSLLVLGAAPGPRRGAAFYLPGLAPVNFCEEGKKSDECKSDIELFVNRLDSVESVLPYEYTAFDFCQASEGKRPSENLGQVLFGERIEPSPYKFTFNKEEKCKLVCTKTYHTEKAEDKQKLDFLKKSMLLNYQHHWIVDNMPVTWCYDVEDGQRFCNPGFPIGCYITDKGRAKDACVISSEFHERDTFYIFNHVDIKIHYHVVETGSMGARLVAAKLEPKSFKHTHIDKPDCSAAPPMDISNKASGEVKIAYTYSISFQEDKNIRWASRWDYILESMPHTHIQWFSIMNSLVIVLFLSGMVAMIMLRTLHKDIARYNQMDSTVIPNLELANNTVKMAKGDAKEPKGKMSAYAFFVQAYREEHRKKNPEVSINFSEFFKKLFERWKTMSEKEKSKFDEMAKADEVRYDQETEDCGSAEGGKKKDPNAPKRPPSGFFLFFSEFCSQIKSTNPDISIGDVAKKLGELWSNLSDSEKQPYNNKAAELEEKCEEDVADREAEGQLDGTEGPTKVAWTKEDAQEEFGWKLVHGDIFRPPRKGMLLSVFLGSGTQILIMTFVTLFFACLGFLSPANRGALMTCAVVLWVLLGTPAGYVAARFYKSFGGEKWKTNVLLTSFLCPGIVFADFFIMNLILWGEGSSAAIPFGTLVAILALWFCISVPLTFIGAYFGFKKNAIEHPVRTNQIPRQIPEQSFYTKPLPGIIMGGILPFGCIFIQLFFILNSIWSHQMYYMFGFLFLVFIILVITCSEATILLCYFHLCAEDYHWQWRSFLTSGFTAVYFLVYAIHYFFSKLQITGTASTILYFGYTMIMVLIFFLFTGTIGFFACFWFVTKIYSVVKVD</sequence>
<evidence type="ECO:0000256" key="6">
    <source>
        <dbReference type="ARBA" id="ARBA00008774"/>
    </source>
</evidence>
<evidence type="ECO:0000256" key="22">
    <source>
        <dbReference type="ARBA" id="ARBA00055449"/>
    </source>
</evidence>
<keyword evidence="18 24" id="KW-0472">Membrane</keyword>
<comment type="function">
    <text evidence="22">Multifunctional protein with various roles in different cellular compartments. May act in a redox sensitive manner. Associates with chromatin and binds DNA with a preference for non-canonical DNA structures such as single-stranded DNA. Can bend DNA and enhance DNA flexibility by looping thus providing a mechanism to promote activities on various gene promoters. Proposed to be involved in the innate immune response to nucleic acids by acting as a cytoplasmic promiscuous immunogenic DNA/RNA sensor. Negatively regulates B-cell and myeloid cell differentiation. In hematopoietic stem cells may regulate the balance between self-renewal and differentiation. Involved in negative regulation of canonical Wnt signaling.</text>
</comment>
<evidence type="ECO:0000256" key="23">
    <source>
        <dbReference type="PROSITE-ProRule" id="PRU00267"/>
    </source>
</evidence>
<dbReference type="SMART" id="SM00398">
    <property type="entry name" value="HMG"/>
    <property type="match status" value="2"/>
</dbReference>
<dbReference type="CDD" id="cd21978">
    <property type="entry name" value="HMG-box_HMGB_rpt1"/>
    <property type="match status" value="1"/>
</dbReference>
<feature type="transmembrane region" description="Helical" evidence="24">
    <location>
        <begin position="625"/>
        <end position="648"/>
    </location>
</feature>
<evidence type="ECO:0000256" key="15">
    <source>
        <dbReference type="ARBA" id="ARBA00023015"/>
    </source>
</evidence>
<evidence type="ECO:0000313" key="28">
    <source>
        <dbReference type="RefSeq" id="XP_019519223.1"/>
    </source>
</evidence>
<dbReference type="OrthoDB" id="1666796at2759"/>
<evidence type="ECO:0000256" key="1">
    <source>
        <dbReference type="ARBA" id="ARBA00004123"/>
    </source>
</evidence>
<evidence type="ECO:0000256" key="14">
    <source>
        <dbReference type="ARBA" id="ARBA00022989"/>
    </source>
</evidence>
<dbReference type="Pfam" id="PF09011">
    <property type="entry name" value="HMG_box_2"/>
    <property type="match status" value="1"/>
</dbReference>
<feature type="domain" description="HMG box" evidence="26">
    <location>
        <begin position="444"/>
        <end position="512"/>
    </location>
</feature>
<dbReference type="CDD" id="cd21979">
    <property type="entry name" value="HMG-box_HMGB_rpt2"/>
    <property type="match status" value="1"/>
</dbReference>
<evidence type="ECO:0000256" key="2">
    <source>
        <dbReference type="ARBA" id="ARBA00004141"/>
    </source>
</evidence>
<evidence type="ECO:0000256" key="11">
    <source>
        <dbReference type="ARBA" id="ARBA00022729"/>
    </source>
</evidence>
<dbReference type="Pfam" id="PF02990">
    <property type="entry name" value="EMP70"/>
    <property type="match status" value="2"/>
</dbReference>
<dbReference type="KEGG" id="hai:109393931"/>
<feature type="transmembrane region" description="Helical" evidence="24">
    <location>
        <begin position="815"/>
        <end position="844"/>
    </location>
</feature>
<evidence type="ECO:0000256" key="16">
    <source>
        <dbReference type="ARBA" id="ARBA00023097"/>
    </source>
</evidence>
<evidence type="ECO:0000256" key="17">
    <source>
        <dbReference type="ARBA" id="ARBA00023125"/>
    </source>
</evidence>
<keyword evidence="14 24" id="KW-1133">Transmembrane helix</keyword>
<dbReference type="FunFam" id="1.10.30.10:FF:000013">
    <property type="entry name" value="High mobility group protein B3"/>
    <property type="match status" value="1"/>
</dbReference>
<evidence type="ECO:0000256" key="4">
    <source>
        <dbReference type="ARBA" id="ARBA00004496"/>
    </source>
</evidence>
<dbReference type="PRINTS" id="PR00886">
    <property type="entry name" value="HIGHMOBLTY12"/>
</dbReference>
<feature type="signal peptide" evidence="24">
    <location>
        <begin position="1"/>
        <end position="24"/>
    </location>
</feature>
<feature type="transmembrane region" description="Helical" evidence="24">
    <location>
        <begin position="654"/>
        <end position="684"/>
    </location>
</feature>
<evidence type="ECO:0000256" key="3">
    <source>
        <dbReference type="ARBA" id="ARBA00004286"/>
    </source>
</evidence>
<gene>
    <name evidence="28" type="primary">TM9SF2</name>
</gene>
<dbReference type="GO" id="GO:0016020">
    <property type="term" value="C:membrane"/>
    <property type="evidence" value="ECO:0007669"/>
    <property type="project" value="UniProtKB-SubCell"/>
</dbReference>
<feature type="domain" description="HMG box" evidence="26">
    <location>
        <begin position="361"/>
        <end position="431"/>
    </location>
</feature>
<dbReference type="AlphaFoldDB" id="A0A8B7T547"/>
<evidence type="ECO:0000256" key="19">
    <source>
        <dbReference type="ARBA" id="ARBA00023157"/>
    </source>
</evidence>
<comment type="similarity">
    <text evidence="6">Belongs to the HMGB family.</text>
</comment>
<keyword evidence="7" id="KW-0158">Chromosome</keyword>
<keyword evidence="8" id="KW-0963">Cytoplasm</keyword>
<dbReference type="RefSeq" id="XP_019519223.1">
    <property type="nucleotide sequence ID" value="XM_019663678.1"/>
</dbReference>
<evidence type="ECO:0000256" key="13">
    <source>
        <dbReference type="ARBA" id="ARBA00022859"/>
    </source>
</evidence>
<dbReference type="FunFam" id="1.10.30.10:FF:000017">
    <property type="entry name" value="high mobility group protein B3"/>
    <property type="match status" value="1"/>
</dbReference>
<dbReference type="InterPro" id="IPR009071">
    <property type="entry name" value="HMG_box_dom"/>
</dbReference>
<dbReference type="GO" id="GO:0072657">
    <property type="term" value="P:protein localization to membrane"/>
    <property type="evidence" value="ECO:0007669"/>
    <property type="project" value="TreeGrafter"/>
</dbReference>
<dbReference type="GO" id="GO:0003677">
    <property type="term" value="F:DNA binding"/>
    <property type="evidence" value="ECO:0007669"/>
    <property type="project" value="UniProtKB-UniRule"/>
</dbReference>
<dbReference type="SUPFAM" id="SSF47095">
    <property type="entry name" value="HMG-box"/>
    <property type="match status" value="2"/>
</dbReference>
<dbReference type="InterPro" id="IPR036910">
    <property type="entry name" value="HMG_box_dom_sf"/>
</dbReference>
<evidence type="ECO:0000259" key="26">
    <source>
        <dbReference type="PROSITE" id="PS50118"/>
    </source>
</evidence>
<comment type="subcellular location">
    <subcellularLocation>
        <location evidence="3">Chromosome</location>
    </subcellularLocation>
    <subcellularLocation>
        <location evidence="4">Cytoplasm</location>
    </subcellularLocation>
    <subcellularLocation>
        <location evidence="2">Membrane</location>
        <topology evidence="2">Multi-pass membrane protein</topology>
    </subcellularLocation>
    <subcellularLocation>
        <location evidence="1">Nucleus</location>
    </subcellularLocation>
</comment>
<keyword evidence="27" id="KW-1185">Reference proteome</keyword>
<keyword evidence="15" id="KW-0805">Transcription regulation</keyword>
<evidence type="ECO:0000256" key="20">
    <source>
        <dbReference type="ARBA" id="ARBA00023163"/>
    </source>
</evidence>
<feature type="transmembrane region" description="Helical" evidence="24">
    <location>
        <begin position="715"/>
        <end position="738"/>
    </location>
</feature>
<keyword evidence="12" id="KW-0677">Repeat</keyword>
<reference evidence="28" key="1">
    <citation type="submission" date="2025-08" db="UniProtKB">
        <authorList>
            <consortium name="RefSeq"/>
        </authorList>
    </citation>
    <scope>IDENTIFICATION</scope>
    <source>
        <tissue evidence="28">Muscle</tissue>
    </source>
</reference>
<keyword evidence="21 23" id="KW-0539">Nucleus</keyword>
<evidence type="ECO:0000256" key="9">
    <source>
        <dbReference type="ARBA" id="ARBA00022588"/>
    </source>
</evidence>
<evidence type="ECO:0000256" key="25">
    <source>
        <dbReference type="SAM" id="MobiDB-lite"/>
    </source>
</evidence>
<keyword evidence="20" id="KW-0804">Transcription</keyword>
<keyword evidence="10 24" id="KW-0812">Transmembrane</keyword>
<organism evidence="27 28">
    <name type="scientific">Hipposideros armiger</name>
    <name type="common">Great Himalayan leaf-nosed bat</name>
    <dbReference type="NCBI Taxonomy" id="186990"/>
    <lineage>
        <taxon>Eukaryota</taxon>
        <taxon>Metazoa</taxon>
        <taxon>Chordata</taxon>
        <taxon>Craniata</taxon>
        <taxon>Vertebrata</taxon>
        <taxon>Euteleostomi</taxon>
        <taxon>Mammalia</taxon>
        <taxon>Eutheria</taxon>
        <taxon>Laurasiatheria</taxon>
        <taxon>Chiroptera</taxon>
        <taxon>Yinpterochiroptera</taxon>
        <taxon>Rhinolophoidea</taxon>
        <taxon>Hipposideridae</taxon>
        <taxon>Hipposideros</taxon>
    </lineage>
</organism>
<evidence type="ECO:0000256" key="24">
    <source>
        <dbReference type="RuleBase" id="RU363079"/>
    </source>
</evidence>
<feature type="transmembrane region" description="Helical" evidence="24">
    <location>
        <begin position="301"/>
        <end position="323"/>
    </location>
</feature>
<dbReference type="Proteomes" id="UP000694851">
    <property type="component" value="Unplaced"/>
</dbReference>
<dbReference type="PANTHER" id="PTHR10766">
    <property type="entry name" value="TRANSMEMBRANE 9 SUPERFAMILY PROTEIN"/>
    <property type="match status" value="1"/>
</dbReference>
<name>A0A8B7T547_HIPAR</name>
<feature type="transmembrane region" description="Helical" evidence="24">
    <location>
        <begin position="784"/>
        <end position="803"/>
    </location>
</feature>
<evidence type="ECO:0000256" key="21">
    <source>
        <dbReference type="ARBA" id="ARBA00023242"/>
    </source>
</evidence>
<feature type="DNA-binding region" description="HMG box" evidence="23">
    <location>
        <begin position="361"/>
        <end position="431"/>
    </location>
</feature>
<feature type="region of interest" description="Disordered" evidence="25">
    <location>
        <begin position="423"/>
        <end position="444"/>
    </location>
</feature>
<feature type="DNA-binding region" description="HMG box" evidence="23">
    <location>
        <begin position="444"/>
        <end position="512"/>
    </location>
</feature>
<feature type="transmembrane region" description="Helical" evidence="24">
    <location>
        <begin position="744"/>
        <end position="772"/>
    </location>
</feature>
<keyword evidence="13" id="KW-0391">Immunity</keyword>
<keyword evidence="11 24" id="KW-0732">Signal</keyword>
<evidence type="ECO:0000313" key="27">
    <source>
        <dbReference type="Proteomes" id="UP000694851"/>
    </source>
</evidence>
<evidence type="ECO:0000256" key="8">
    <source>
        <dbReference type="ARBA" id="ARBA00022490"/>
    </source>
</evidence>
<keyword evidence="9" id="KW-0399">Innate immunity</keyword>
<feature type="transmembrane region" description="Helical" evidence="24">
    <location>
        <begin position="555"/>
        <end position="582"/>
    </location>
</feature>
<dbReference type="GO" id="GO:0005737">
    <property type="term" value="C:cytoplasm"/>
    <property type="evidence" value="ECO:0007669"/>
    <property type="project" value="UniProtKB-SubCell"/>
</dbReference>
<keyword evidence="16" id="KW-0558">Oxidation</keyword>
<dbReference type="Gene3D" id="1.10.30.10">
    <property type="entry name" value="High mobility group box domain"/>
    <property type="match status" value="2"/>
</dbReference>
<dbReference type="PANTHER" id="PTHR10766:SF111">
    <property type="entry name" value="TRANSMEMBRANE 9 SUPERFAMILY MEMBER 2"/>
    <property type="match status" value="1"/>
</dbReference>